<comment type="caution">
    <text evidence="1">The sequence shown here is derived from an EMBL/GenBank/DDBJ whole genome shotgun (WGS) entry which is preliminary data.</text>
</comment>
<evidence type="ECO:0000313" key="1">
    <source>
        <dbReference type="EMBL" id="TNN44575.1"/>
    </source>
</evidence>
<name>A0A4Z2FUP6_9TELE</name>
<reference evidence="1 2" key="1">
    <citation type="submission" date="2019-03" db="EMBL/GenBank/DDBJ databases">
        <title>First draft genome of Liparis tanakae, snailfish: a comprehensive survey of snailfish specific genes.</title>
        <authorList>
            <person name="Kim W."/>
            <person name="Song I."/>
            <person name="Jeong J.-H."/>
            <person name="Kim D."/>
            <person name="Kim S."/>
            <person name="Ryu S."/>
            <person name="Song J.Y."/>
            <person name="Lee S.K."/>
        </authorList>
    </citation>
    <scope>NUCLEOTIDE SEQUENCE [LARGE SCALE GENOMIC DNA]</scope>
    <source>
        <tissue evidence="1">Muscle</tissue>
    </source>
</reference>
<proteinExistence type="predicted"/>
<organism evidence="1 2">
    <name type="scientific">Liparis tanakae</name>
    <name type="common">Tanaka's snailfish</name>
    <dbReference type="NCBI Taxonomy" id="230148"/>
    <lineage>
        <taxon>Eukaryota</taxon>
        <taxon>Metazoa</taxon>
        <taxon>Chordata</taxon>
        <taxon>Craniata</taxon>
        <taxon>Vertebrata</taxon>
        <taxon>Euteleostomi</taxon>
        <taxon>Actinopterygii</taxon>
        <taxon>Neopterygii</taxon>
        <taxon>Teleostei</taxon>
        <taxon>Neoteleostei</taxon>
        <taxon>Acanthomorphata</taxon>
        <taxon>Eupercaria</taxon>
        <taxon>Perciformes</taxon>
        <taxon>Cottioidei</taxon>
        <taxon>Cottales</taxon>
        <taxon>Liparidae</taxon>
        <taxon>Liparis</taxon>
    </lineage>
</organism>
<evidence type="ECO:0000313" key="2">
    <source>
        <dbReference type="Proteomes" id="UP000314294"/>
    </source>
</evidence>
<dbReference type="EMBL" id="SRLO01000895">
    <property type="protein sequence ID" value="TNN44575.1"/>
    <property type="molecule type" value="Genomic_DNA"/>
</dbReference>
<keyword evidence="2" id="KW-1185">Reference proteome</keyword>
<sequence>MHLLSLPRPVGLGPRPVDAPGFYRHAVWRLTPYVGWAWLRVDVEYTAARSDERRSHGVNGVIAAYVEQRQCLPEAAALKINLNLTGPEEEHQKGCWREINRSGPRSKQQVTVVTHREEETPKLRNSLAVVEFRCRTAAAEKHSARVKVASGEKDARVKVASGEKEARVKVASGEKEARVKVASGEKEARVKVASGEKEARLKVASGEKVARVKVASGEKEARVKVASGEQEARVKVTGCRQPRHPGATGRIAGSSLYDGLSAEVHPDADFIIAEIP</sequence>
<accession>A0A4Z2FUP6</accession>
<dbReference type="AlphaFoldDB" id="A0A4Z2FUP6"/>
<gene>
    <name evidence="1" type="ORF">EYF80_045207</name>
</gene>
<protein>
    <submittedName>
        <fullName evidence="1">Uncharacterized protein</fullName>
    </submittedName>
</protein>
<dbReference type="Proteomes" id="UP000314294">
    <property type="component" value="Unassembled WGS sequence"/>
</dbReference>